<feature type="signal peptide" evidence="1">
    <location>
        <begin position="1"/>
        <end position="24"/>
    </location>
</feature>
<evidence type="ECO:0000313" key="2">
    <source>
        <dbReference type="EMBL" id="XBV84154.1"/>
    </source>
</evidence>
<organism evidence="2">
    <name type="scientific">Deinococcus sonorensis KR-87</name>
    <dbReference type="NCBI Taxonomy" id="694439"/>
    <lineage>
        <taxon>Bacteria</taxon>
        <taxon>Thermotogati</taxon>
        <taxon>Deinococcota</taxon>
        <taxon>Deinococci</taxon>
        <taxon>Deinococcales</taxon>
        <taxon>Deinococcaceae</taxon>
        <taxon>Deinococcus</taxon>
    </lineage>
</organism>
<feature type="chain" id="PRO_5043324891" evidence="1">
    <location>
        <begin position="25"/>
        <end position="236"/>
    </location>
</feature>
<keyword evidence="1" id="KW-0732">Signal</keyword>
<dbReference type="RefSeq" id="WP_350242192.1">
    <property type="nucleotide sequence ID" value="NZ_CP158298.1"/>
</dbReference>
<dbReference type="EMBL" id="CP158298">
    <property type="protein sequence ID" value="XBV84154.1"/>
    <property type="molecule type" value="Genomic_DNA"/>
</dbReference>
<reference evidence="2" key="1">
    <citation type="submission" date="2024-06" db="EMBL/GenBank/DDBJ databases">
        <title>Draft Genome Sequence of Deinococcus sonorensis Type Strain KR-87, a Biofilm Producing Representative of the Genus Deinococcus.</title>
        <authorList>
            <person name="Boren L.S."/>
            <person name="Grosso R.A."/>
            <person name="Hugenberg-Cox A.N."/>
            <person name="Hill J.T.E."/>
            <person name="Albert C.M."/>
            <person name="Tuohy J.M."/>
        </authorList>
    </citation>
    <scope>NUCLEOTIDE SEQUENCE</scope>
    <source>
        <strain evidence="2">KR-87</strain>
        <plasmid evidence="2">pDson03</plasmid>
    </source>
</reference>
<keyword evidence="2" id="KW-0614">Plasmid</keyword>
<protein>
    <submittedName>
        <fullName evidence="2">Uncharacterized protein</fullName>
    </submittedName>
</protein>
<name>A0AAU7U6S4_9DEIO</name>
<accession>A0AAU7U6S4</accession>
<gene>
    <name evidence="2" type="ORF">ABOD76_03610</name>
</gene>
<dbReference type="KEGG" id="dsc:ABOD76_03610"/>
<sequence length="236" mass="25981">MNVLQRFRVAAVLSAGVLTGSALALTPVLTPALTDQAVKEGDSMSRTTGVYTWGSYLLKTYTDDIRLTANSPEVDGIALGTPYERLRYESFLDTFQDRPLTAAQAKVFAQKWNNKITFLLYTHSPGPVSQEEELWQQAYSRGNATETKGREHSYLDLYQSATLTVGGKTLTAKPEIDGPYGDQFTLPAGTPEFRYLGVVHYTFDLTGLPTSGTVTLKFKDSSGKTYAQQANLSQLR</sequence>
<proteinExistence type="predicted"/>
<geneLocation type="plasmid" evidence="2">
    <name>pDson03</name>
</geneLocation>
<evidence type="ECO:0000256" key="1">
    <source>
        <dbReference type="SAM" id="SignalP"/>
    </source>
</evidence>
<dbReference type="AlphaFoldDB" id="A0AAU7U6S4"/>